<comment type="caution">
    <text evidence="1">The sequence shown here is derived from an EMBL/GenBank/DDBJ whole genome shotgun (WGS) entry which is preliminary data.</text>
</comment>
<dbReference type="Proteomes" id="UP000789366">
    <property type="component" value="Unassembled WGS sequence"/>
</dbReference>
<accession>A0ACA9MTU5</accession>
<evidence type="ECO:0000313" key="1">
    <source>
        <dbReference type="EMBL" id="CAG8611140.1"/>
    </source>
</evidence>
<keyword evidence="2" id="KW-1185">Reference proteome</keyword>
<feature type="non-terminal residue" evidence="1">
    <location>
        <position position="77"/>
    </location>
</feature>
<protein>
    <submittedName>
        <fullName evidence="1">17739_t:CDS:1</fullName>
    </submittedName>
</protein>
<sequence length="77" mass="8777">MSIDKLKKELFFSETTDFLEKTNKLSTEQNHVTKISKTTSLRKSSIDKASQHLAQLCDKAFDAKNGENRANQEEILC</sequence>
<evidence type="ECO:0000313" key="2">
    <source>
        <dbReference type="Proteomes" id="UP000789366"/>
    </source>
</evidence>
<proteinExistence type="predicted"/>
<name>A0ACA9MTU5_9GLOM</name>
<dbReference type="EMBL" id="CAJVPW010009976">
    <property type="protein sequence ID" value="CAG8611140.1"/>
    <property type="molecule type" value="Genomic_DNA"/>
</dbReference>
<organism evidence="1 2">
    <name type="scientific">Cetraspora pellucida</name>
    <dbReference type="NCBI Taxonomy" id="1433469"/>
    <lineage>
        <taxon>Eukaryota</taxon>
        <taxon>Fungi</taxon>
        <taxon>Fungi incertae sedis</taxon>
        <taxon>Mucoromycota</taxon>
        <taxon>Glomeromycotina</taxon>
        <taxon>Glomeromycetes</taxon>
        <taxon>Diversisporales</taxon>
        <taxon>Gigasporaceae</taxon>
        <taxon>Cetraspora</taxon>
    </lineage>
</organism>
<gene>
    <name evidence="1" type="ORF">SPELUC_LOCUS7505</name>
</gene>
<reference evidence="1" key="1">
    <citation type="submission" date="2021-06" db="EMBL/GenBank/DDBJ databases">
        <authorList>
            <person name="Kallberg Y."/>
            <person name="Tangrot J."/>
            <person name="Rosling A."/>
        </authorList>
    </citation>
    <scope>NUCLEOTIDE SEQUENCE</scope>
    <source>
        <strain evidence="1">28 12/20/2015</strain>
    </source>
</reference>